<dbReference type="PANTHER" id="PTHR46148:SF54">
    <property type="entry name" value="RETROTRANSPOSON-LIKE PROTEIN"/>
    <property type="match status" value="1"/>
</dbReference>
<keyword evidence="4" id="KW-1185">Reference proteome</keyword>
<evidence type="ECO:0000259" key="2">
    <source>
        <dbReference type="Pfam" id="PF24626"/>
    </source>
</evidence>
<feature type="compositionally biased region" description="Basic and acidic residues" evidence="1">
    <location>
        <begin position="138"/>
        <end position="153"/>
    </location>
</feature>
<gene>
    <name evidence="3" type="ORF">T459_15054</name>
</gene>
<dbReference type="Pfam" id="PF24626">
    <property type="entry name" value="SH3_Tf2-1"/>
    <property type="match status" value="1"/>
</dbReference>
<name>A0A2G2ZJ60_CAPAN</name>
<reference evidence="3 4" key="1">
    <citation type="journal article" date="2014" name="Nat. Genet.">
        <title>Genome sequence of the hot pepper provides insights into the evolution of pungency in Capsicum species.</title>
        <authorList>
            <person name="Kim S."/>
            <person name="Park M."/>
            <person name="Yeom S.I."/>
            <person name="Kim Y.M."/>
            <person name="Lee J.M."/>
            <person name="Lee H.A."/>
            <person name="Seo E."/>
            <person name="Choi J."/>
            <person name="Cheong K."/>
            <person name="Kim K.T."/>
            <person name="Jung K."/>
            <person name="Lee G.W."/>
            <person name="Oh S.K."/>
            <person name="Bae C."/>
            <person name="Kim S.B."/>
            <person name="Lee H.Y."/>
            <person name="Kim S.Y."/>
            <person name="Kim M.S."/>
            <person name="Kang B.C."/>
            <person name="Jo Y.D."/>
            <person name="Yang H.B."/>
            <person name="Jeong H.J."/>
            <person name="Kang W.H."/>
            <person name="Kwon J.K."/>
            <person name="Shin C."/>
            <person name="Lim J.Y."/>
            <person name="Park J.H."/>
            <person name="Huh J.H."/>
            <person name="Kim J.S."/>
            <person name="Kim B.D."/>
            <person name="Cohen O."/>
            <person name="Paran I."/>
            <person name="Suh M.C."/>
            <person name="Lee S.B."/>
            <person name="Kim Y.K."/>
            <person name="Shin Y."/>
            <person name="Noh S.J."/>
            <person name="Park J."/>
            <person name="Seo Y.S."/>
            <person name="Kwon S.Y."/>
            <person name="Kim H.A."/>
            <person name="Park J.M."/>
            <person name="Kim H.J."/>
            <person name="Choi S.B."/>
            <person name="Bosland P.W."/>
            <person name="Reeves G."/>
            <person name="Jo S.H."/>
            <person name="Lee B.W."/>
            <person name="Cho H.T."/>
            <person name="Choi H.S."/>
            <person name="Lee M.S."/>
            <person name="Yu Y."/>
            <person name="Do Choi Y."/>
            <person name="Park B.S."/>
            <person name="van Deynze A."/>
            <person name="Ashrafi H."/>
            <person name="Hill T."/>
            <person name="Kim W.T."/>
            <person name="Pai H.S."/>
            <person name="Ahn H.K."/>
            <person name="Yeam I."/>
            <person name="Giovannoni J.J."/>
            <person name="Rose J.K."/>
            <person name="Sorensen I."/>
            <person name="Lee S.J."/>
            <person name="Kim R.W."/>
            <person name="Choi I.Y."/>
            <person name="Choi B.S."/>
            <person name="Lim J.S."/>
            <person name="Lee Y.H."/>
            <person name="Choi D."/>
        </authorList>
    </citation>
    <scope>NUCLEOTIDE SEQUENCE [LARGE SCALE GENOMIC DNA]</scope>
    <source>
        <strain evidence="4">cv. CM334</strain>
    </source>
</reference>
<comment type="caution">
    <text evidence="3">The sequence shown here is derived from an EMBL/GenBank/DDBJ whole genome shotgun (WGS) entry which is preliminary data.</text>
</comment>
<sequence>MKALADKSHTKIIFEVGDWAFVKLQPYRQSTLRLQRDHKLGMRYFGPYKILKCVGVVAYNLDLPEAAKIHSVFHASILKHCVGELVQQITPLQLLDTLSLADQPNPNLEDNVVFQEGSIVVNKRSQVVDQDDTGTATEDNHMDMPRKSSRKEILPKRLDDYVWRGGSSRDKGKSLLQQSE</sequence>
<dbReference type="AlphaFoldDB" id="A0A2G2ZJ60"/>
<evidence type="ECO:0000256" key="1">
    <source>
        <dbReference type="SAM" id="MobiDB-lite"/>
    </source>
</evidence>
<feature type="domain" description="Tf2-1-like SH3-like" evidence="2">
    <location>
        <begin position="17"/>
        <end position="82"/>
    </location>
</feature>
<accession>A0A2G2ZJ60</accession>
<organism evidence="3 4">
    <name type="scientific">Capsicum annuum</name>
    <name type="common">Capsicum pepper</name>
    <dbReference type="NCBI Taxonomy" id="4072"/>
    <lineage>
        <taxon>Eukaryota</taxon>
        <taxon>Viridiplantae</taxon>
        <taxon>Streptophyta</taxon>
        <taxon>Embryophyta</taxon>
        <taxon>Tracheophyta</taxon>
        <taxon>Spermatophyta</taxon>
        <taxon>Magnoliopsida</taxon>
        <taxon>eudicotyledons</taxon>
        <taxon>Gunneridae</taxon>
        <taxon>Pentapetalae</taxon>
        <taxon>asterids</taxon>
        <taxon>lamiids</taxon>
        <taxon>Solanales</taxon>
        <taxon>Solanaceae</taxon>
        <taxon>Solanoideae</taxon>
        <taxon>Capsiceae</taxon>
        <taxon>Capsicum</taxon>
    </lineage>
</organism>
<evidence type="ECO:0000313" key="4">
    <source>
        <dbReference type="Proteomes" id="UP000222542"/>
    </source>
</evidence>
<dbReference type="PANTHER" id="PTHR46148">
    <property type="entry name" value="CHROMO DOMAIN-CONTAINING PROTEIN"/>
    <property type="match status" value="1"/>
</dbReference>
<dbReference type="EMBL" id="AYRZ02000005">
    <property type="protein sequence ID" value="PHT82039.1"/>
    <property type="molecule type" value="Genomic_DNA"/>
</dbReference>
<feature type="region of interest" description="Disordered" evidence="1">
    <location>
        <begin position="125"/>
        <end position="153"/>
    </location>
</feature>
<dbReference type="InterPro" id="IPR056924">
    <property type="entry name" value="SH3_Tf2-1"/>
</dbReference>
<evidence type="ECO:0000313" key="3">
    <source>
        <dbReference type="EMBL" id="PHT82039.1"/>
    </source>
</evidence>
<proteinExistence type="predicted"/>
<dbReference type="Gramene" id="PHT82039">
    <property type="protein sequence ID" value="PHT82039"/>
    <property type="gene ID" value="T459_15054"/>
</dbReference>
<reference evidence="3 4" key="2">
    <citation type="journal article" date="2017" name="Genome Biol.">
        <title>New reference genome sequences of hot pepper reveal the massive evolution of plant disease-resistance genes by retroduplication.</title>
        <authorList>
            <person name="Kim S."/>
            <person name="Park J."/>
            <person name="Yeom S.I."/>
            <person name="Kim Y.M."/>
            <person name="Seo E."/>
            <person name="Kim K.T."/>
            <person name="Kim M.S."/>
            <person name="Lee J.M."/>
            <person name="Cheong K."/>
            <person name="Shin H.S."/>
            <person name="Kim S.B."/>
            <person name="Han K."/>
            <person name="Lee J."/>
            <person name="Park M."/>
            <person name="Lee H.A."/>
            <person name="Lee H.Y."/>
            <person name="Lee Y."/>
            <person name="Oh S."/>
            <person name="Lee J.H."/>
            <person name="Choi E."/>
            <person name="Choi E."/>
            <person name="Lee S.E."/>
            <person name="Jeon J."/>
            <person name="Kim H."/>
            <person name="Choi G."/>
            <person name="Song H."/>
            <person name="Lee J."/>
            <person name="Lee S.C."/>
            <person name="Kwon J.K."/>
            <person name="Lee H.Y."/>
            <person name="Koo N."/>
            <person name="Hong Y."/>
            <person name="Kim R.W."/>
            <person name="Kang W.H."/>
            <person name="Huh J.H."/>
            <person name="Kang B.C."/>
            <person name="Yang T.J."/>
            <person name="Lee Y.H."/>
            <person name="Bennetzen J.L."/>
            <person name="Choi D."/>
        </authorList>
    </citation>
    <scope>NUCLEOTIDE SEQUENCE [LARGE SCALE GENOMIC DNA]</scope>
    <source>
        <strain evidence="4">cv. CM334</strain>
    </source>
</reference>
<dbReference type="Proteomes" id="UP000222542">
    <property type="component" value="Unassembled WGS sequence"/>
</dbReference>
<protein>
    <recommendedName>
        <fullName evidence="2">Tf2-1-like SH3-like domain-containing protein</fullName>
    </recommendedName>
</protein>
<feature type="compositionally biased region" description="Polar residues" evidence="1">
    <location>
        <begin position="125"/>
        <end position="137"/>
    </location>
</feature>